<gene>
    <name evidence="1" type="ORF">CC77DRAFT_1018147</name>
</gene>
<name>A0A177DUR2_ALTAL</name>
<dbReference type="RefSeq" id="XP_018388738.1">
    <property type="nucleotide sequence ID" value="XM_018524559.1"/>
</dbReference>
<keyword evidence="2" id="KW-1185">Reference proteome</keyword>
<proteinExistence type="predicted"/>
<evidence type="ECO:0000313" key="1">
    <source>
        <dbReference type="EMBL" id="OAG23317.1"/>
    </source>
</evidence>
<organism evidence="1 2">
    <name type="scientific">Alternaria alternata</name>
    <name type="common">Alternaria rot fungus</name>
    <name type="synonym">Torula alternata</name>
    <dbReference type="NCBI Taxonomy" id="5599"/>
    <lineage>
        <taxon>Eukaryota</taxon>
        <taxon>Fungi</taxon>
        <taxon>Dikarya</taxon>
        <taxon>Ascomycota</taxon>
        <taxon>Pezizomycotina</taxon>
        <taxon>Dothideomycetes</taxon>
        <taxon>Pleosporomycetidae</taxon>
        <taxon>Pleosporales</taxon>
        <taxon>Pleosporineae</taxon>
        <taxon>Pleosporaceae</taxon>
        <taxon>Alternaria</taxon>
        <taxon>Alternaria sect. Alternaria</taxon>
        <taxon>Alternaria alternata complex</taxon>
    </lineage>
</organism>
<dbReference type="OMA" id="YYRYGGM"/>
<dbReference type="KEGG" id="aalt:CC77DRAFT_1018147"/>
<dbReference type="Proteomes" id="UP000077248">
    <property type="component" value="Unassembled WGS sequence"/>
</dbReference>
<sequence length="65" mass="7436">MTKSCTLCSKPRDVLVRCQIDESQKWHFVCPGTCWKSVSGGVEDAKGMQEEYPYYRYGGMVSFCK</sequence>
<protein>
    <submittedName>
        <fullName evidence="1">Uncharacterized protein</fullName>
    </submittedName>
</protein>
<dbReference type="VEuPathDB" id="FungiDB:CC77DRAFT_1018147"/>
<accession>A0A177DUR2</accession>
<dbReference type="GeneID" id="29110153"/>
<evidence type="ECO:0000313" key="2">
    <source>
        <dbReference type="Proteomes" id="UP000077248"/>
    </source>
</evidence>
<reference evidence="1 2" key="1">
    <citation type="submission" date="2016-05" db="EMBL/GenBank/DDBJ databases">
        <title>Comparative analysis of secretome profiles of manganese(II)-oxidizing ascomycete fungi.</title>
        <authorList>
            <consortium name="DOE Joint Genome Institute"/>
            <person name="Zeiner C.A."/>
            <person name="Purvine S.O."/>
            <person name="Zink E.M."/>
            <person name="Wu S."/>
            <person name="Pasa-Tolic L."/>
            <person name="Chaput D.L."/>
            <person name="Haridas S."/>
            <person name="Grigoriev I.V."/>
            <person name="Santelli C.M."/>
            <person name="Hansel C.M."/>
        </authorList>
    </citation>
    <scope>NUCLEOTIDE SEQUENCE [LARGE SCALE GENOMIC DNA]</scope>
    <source>
        <strain evidence="1 2">SRC1lrK2f</strain>
    </source>
</reference>
<dbReference type="EMBL" id="KV441473">
    <property type="protein sequence ID" value="OAG23317.1"/>
    <property type="molecule type" value="Genomic_DNA"/>
</dbReference>
<dbReference type="AlphaFoldDB" id="A0A177DUR2"/>